<dbReference type="GeneID" id="25915114"/>
<dbReference type="RefSeq" id="XP_014146732.1">
    <property type="nucleotide sequence ID" value="XM_014291257.1"/>
</dbReference>
<reference evidence="1 2" key="1">
    <citation type="submission" date="2011-02" db="EMBL/GenBank/DDBJ databases">
        <title>The Genome Sequence of Sphaeroforma arctica JP610.</title>
        <authorList>
            <consortium name="The Broad Institute Genome Sequencing Platform"/>
            <person name="Russ C."/>
            <person name="Cuomo C."/>
            <person name="Young S.K."/>
            <person name="Zeng Q."/>
            <person name="Gargeya S."/>
            <person name="Alvarado L."/>
            <person name="Berlin A."/>
            <person name="Chapman S.B."/>
            <person name="Chen Z."/>
            <person name="Freedman E."/>
            <person name="Gellesch M."/>
            <person name="Goldberg J."/>
            <person name="Griggs A."/>
            <person name="Gujja S."/>
            <person name="Heilman E."/>
            <person name="Heiman D."/>
            <person name="Howarth C."/>
            <person name="Mehta T."/>
            <person name="Neiman D."/>
            <person name="Pearson M."/>
            <person name="Roberts A."/>
            <person name="Saif S."/>
            <person name="Shea T."/>
            <person name="Shenoy N."/>
            <person name="Sisk P."/>
            <person name="Stolte C."/>
            <person name="Sykes S."/>
            <person name="White J."/>
            <person name="Yandava C."/>
            <person name="Burger G."/>
            <person name="Gray M.W."/>
            <person name="Holland P.W.H."/>
            <person name="King N."/>
            <person name="Lang F.B.F."/>
            <person name="Roger A.J."/>
            <person name="Ruiz-Trillo I."/>
            <person name="Haas B."/>
            <person name="Nusbaum C."/>
            <person name="Birren B."/>
        </authorList>
    </citation>
    <scope>NUCLEOTIDE SEQUENCE [LARGE SCALE GENOMIC DNA]</scope>
    <source>
        <strain evidence="1 2">JP610</strain>
    </source>
</reference>
<protein>
    <submittedName>
        <fullName evidence="1">Uncharacterized protein</fullName>
    </submittedName>
</protein>
<accession>A0A0L0F7Y4</accession>
<evidence type="ECO:0000313" key="1">
    <source>
        <dbReference type="EMBL" id="KNC72830.1"/>
    </source>
</evidence>
<sequence>MKLAEWSTVILQMARLLIERGRIVDALLVAPANMTQNNDKHKFKLLSMALAFYLQESNVFMTGLKAHMKRSPQIYGPANIYSEIQRWAKDEVQVQRLLERHASRYTSVPMALMLGNSCLQSGALALAL</sequence>
<dbReference type="EMBL" id="KQ246450">
    <property type="protein sequence ID" value="KNC72830.1"/>
    <property type="molecule type" value="Genomic_DNA"/>
</dbReference>
<proteinExistence type="predicted"/>
<name>A0A0L0F7Y4_9EUKA</name>
<dbReference type="AlphaFoldDB" id="A0A0L0F7Y4"/>
<feature type="non-terminal residue" evidence="1">
    <location>
        <position position="128"/>
    </location>
</feature>
<organism evidence="1 2">
    <name type="scientific">Sphaeroforma arctica JP610</name>
    <dbReference type="NCBI Taxonomy" id="667725"/>
    <lineage>
        <taxon>Eukaryota</taxon>
        <taxon>Ichthyosporea</taxon>
        <taxon>Ichthyophonida</taxon>
        <taxon>Sphaeroforma</taxon>
    </lineage>
</organism>
<evidence type="ECO:0000313" key="2">
    <source>
        <dbReference type="Proteomes" id="UP000054560"/>
    </source>
</evidence>
<gene>
    <name evidence="1" type="ORF">SARC_14610</name>
</gene>
<keyword evidence="2" id="KW-1185">Reference proteome</keyword>
<dbReference type="Proteomes" id="UP000054560">
    <property type="component" value="Unassembled WGS sequence"/>
</dbReference>